<comment type="caution">
    <text evidence="1">The sequence shown here is derived from an EMBL/GenBank/DDBJ whole genome shotgun (WGS) entry which is preliminary data.</text>
</comment>
<keyword evidence="2" id="KW-1185">Reference proteome</keyword>
<evidence type="ECO:0000313" key="1">
    <source>
        <dbReference type="EMBL" id="GGN95596.1"/>
    </source>
</evidence>
<evidence type="ECO:0000313" key="2">
    <source>
        <dbReference type="Proteomes" id="UP000606653"/>
    </source>
</evidence>
<sequence>MQIKFKLPDQRILLFLLAVLLVAAVAFSAAVLFRQPTPDSAAEEAINSSENFRLVVDGGIYMPNENRSLVSTYRPEDTIRDALERSGIVKFDNEGRIASVDDAEVHSELKWAVKQNGKTLPESGFSTRVQPGDEILLYIEAPGNDGEPVNTLLISGGELNSTLSGSYAHPFTEGTTVLNVLKASGLVTMSENDRTIRLVKASPDLPKGYMTKPRERWVVKVNGKELKQQGGLDMLLQPGDYVELTLERFRNE</sequence>
<gene>
    <name evidence="1" type="ORF">GCM10010969_11630</name>
</gene>
<reference evidence="2" key="1">
    <citation type="journal article" date="2019" name="Int. J. Syst. Evol. Microbiol.">
        <title>The Global Catalogue of Microorganisms (GCM) 10K type strain sequencing project: providing services to taxonomists for standard genome sequencing and annotation.</title>
        <authorList>
            <consortium name="The Broad Institute Genomics Platform"/>
            <consortium name="The Broad Institute Genome Sequencing Center for Infectious Disease"/>
            <person name="Wu L."/>
            <person name="Ma J."/>
        </authorList>
    </citation>
    <scope>NUCLEOTIDE SEQUENCE [LARGE SCALE GENOMIC DNA]</scope>
    <source>
        <strain evidence="2">CGMCC 1.6964</strain>
    </source>
</reference>
<dbReference type="EMBL" id="BMLN01000003">
    <property type="protein sequence ID" value="GGN95596.1"/>
    <property type="molecule type" value="Genomic_DNA"/>
</dbReference>
<proteinExistence type="predicted"/>
<name>A0ABQ2KZU4_9BACL</name>
<dbReference type="Proteomes" id="UP000606653">
    <property type="component" value="Unassembled WGS sequence"/>
</dbReference>
<accession>A0ABQ2KZU4</accession>
<dbReference type="RefSeq" id="WP_018977522.1">
    <property type="nucleotide sequence ID" value="NZ_BMLN01000003.1"/>
</dbReference>
<organism evidence="1 2">
    <name type="scientific">Saccharibacillus kuerlensis</name>
    <dbReference type="NCBI Taxonomy" id="459527"/>
    <lineage>
        <taxon>Bacteria</taxon>
        <taxon>Bacillati</taxon>
        <taxon>Bacillota</taxon>
        <taxon>Bacilli</taxon>
        <taxon>Bacillales</taxon>
        <taxon>Paenibacillaceae</taxon>
        <taxon>Saccharibacillus</taxon>
    </lineage>
</organism>
<protein>
    <submittedName>
        <fullName evidence="1">Uncharacterized protein</fullName>
    </submittedName>
</protein>